<gene>
    <name evidence="3" type="ORF">TWF696_000312</name>
</gene>
<evidence type="ECO:0000313" key="3">
    <source>
        <dbReference type="EMBL" id="KAK6359145.1"/>
    </source>
</evidence>
<dbReference type="PANTHER" id="PTHR13194">
    <property type="entry name" value="COMPLEX I INTERMEDIATE-ASSOCIATED PROTEIN 30"/>
    <property type="match status" value="1"/>
</dbReference>
<dbReference type="PANTHER" id="PTHR13194:SF19">
    <property type="entry name" value="NAD(P)-BINDING ROSSMANN-FOLD SUPERFAMILY PROTEIN"/>
    <property type="match status" value="1"/>
</dbReference>
<feature type="domain" description="NADH:ubiquinone oxidoreductase intermediate-associated protein 30" evidence="2">
    <location>
        <begin position="39"/>
        <end position="147"/>
    </location>
</feature>
<evidence type="ECO:0000256" key="1">
    <source>
        <dbReference type="ARBA" id="ARBA00007884"/>
    </source>
</evidence>
<dbReference type="GO" id="GO:0051082">
    <property type="term" value="F:unfolded protein binding"/>
    <property type="evidence" value="ECO:0007669"/>
    <property type="project" value="TreeGrafter"/>
</dbReference>
<dbReference type="EMBL" id="JAVHNQ010000001">
    <property type="protein sequence ID" value="KAK6359145.1"/>
    <property type="molecule type" value="Genomic_DNA"/>
</dbReference>
<dbReference type="Pfam" id="PF08547">
    <property type="entry name" value="CIA30"/>
    <property type="match status" value="2"/>
</dbReference>
<comment type="caution">
    <text evidence="3">The sequence shown here is derived from an EMBL/GenBank/DDBJ whole genome shotgun (WGS) entry which is preliminary data.</text>
</comment>
<organism evidence="3 4">
    <name type="scientific">Orbilia brochopaga</name>
    <dbReference type="NCBI Taxonomy" id="3140254"/>
    <lineage>
        <taxon>Eukaryota</taxon>
        <taxon>Fungi</taxon>
        <taxon>Dikarya</taxon>
        <taxon>Ascomycota</taxon>
        <taxon>Pezizomycotina</taxon>
        <taxon>Orbiliomycetes</taxon>
        <taxon>Orbiliales</taxon>
        <taxon>Orbiliaceae</taxon>
        <taxon>Orbilia</taxon>
    </lineage>
</organism>
<dbReference type="InterPro" id="IPR008979">
    <property type="entry name" value="Galactose-bd-like_sf"/>
</dbReference>
<dbReference type="Proteomes" id="UP001375240">
    <property type="component" value="Unassembled WGS sequence"/>
</dbReference>
<keyword evidence="4" id="KW-1185">Reference proteome</keyword>
<dbReference type="InterPro" id="IPR013857">
    <property type="entry name" value="NADH-UbQ_OxRdtase-assoc_prot30"/>
</dbReference>
<dbReference type="SUPFAM" id="SSF49785">
    <property type="entry name" value="Galactose-binding domain-like"/>
    <property type="match status" value="1"/>
</dbReference>
<feature type="domain" description="NADH:ubiquinone oxidoreductase intermediate-associated protein 30" evidence="2">
    <location>
        <begin position="192"/>
        <end position="241"/>
    </location>
</feature>
<sequence length="291" mass="31661">MSPHDPQICRSAPADAGAWGLVQQDAVFELFGGSKDWLSEQWTASDDRVRGGKSQSYLHILKDGKSANFCGNLDIQALGGAGFASQRTTSAAGGPWDLSKTSGLCIGIEDADERIYTLVVKDVVPPKRPDGRDESTISYEFSFAIKNQLDGPEEPGAIAPFPSNDIGETPSALVNIHREGASENEASVPIVIFVPWANFKPYYRGKKKPDAGPLNTAEVQRLSIMCRSMFGSQSGDFSMTVKFISAINSKDGTHHMDALCYPLRITDSTDGIQDTFMLYRSSLRITADTQR</sequence>
<proteinExistence type="inferred from homology"/>
<dbReference type="InterPro" id="IPR039131">
    <property type="entry name" value="NDUFAF1"/>
</dbReference>
<comment type="similarity">
    <text evidence="1">Belongs to the CIA30 family.</text>
</comment>
<dbReference type="AlphaFoldDB" id="A0AAV9VAW5"/>
<reference evidence="3 4" key="1">
    <citation type="submission" date="2019-10" db="EMBL/GenBank/DDBJ databases">
        <authorList>
            <person name="Palmer J.M."/>
        </authorList>
    </citation>
    <scope>NUCLEOTIDE SEQUENCE [LARGE SCALE GENOMIC DNA]</scope>
    <source>
        <strain evidence="3 4">TWF696</strain>
    </source>
</reference>
<accession>A0AAV9VAW5</accession>
<name>A0AAV9VAW5_9PEZI</name>
<protein>
    <recommendedName>
        <fullName evidence="2">NADH:ubiquinone oxidoreductase intermediate-associated protein 30 domain-containing protein</fullName>
    </recommendedName>
</protein>
<evidence type="ECO:0000313" key="4">
    <source>
        <dbReference type="Proteomes" id="UP001375240"/>
    </source>
</evidence>
<evidence type="ECO:0000259" key="2">
    <source>
        <dbReference type="Pfam" id="PF08547"/>
    </source>
</evidence>
<dbReference type="GO" id="GO:0010257">
    <property type="term" value="P:NADH dehydrogenase complex assembly"/>
    <property type="evidence" value="ECO:0007669"/>
    <property type="project" value="TreeGrafter"/>
</dbReference>